<dbReference type="SUPFAM" id="SSF54285">
    <property type="entry name" value="MoaD/ThiS"/>
    <property type="match status" value="1"/>
</dbReference>
<comment type="caution">
    <text evidence="1">The sequence shown here is derived from an EMBL/GenBank/DDBJ whole genome shotgun (WGS) entry which is preliminary data.</text>
</comment>
<protein>
    <submittedName>
        <fullName evidence="1">Sulfur carrier protein ThiS</fullName>
    </submittedName>
</protein>
<evidence type="ECO:0000313" key="1">
    <source>
        <dbReference type="EMBL" id="MBC9205612.1"/>
    </source>
</evidence>
<accession>A0ABR7RHI0</accession>
<dbReference type="InterPro" id="IPR010035">
    <property type="entry name" value="Thi_S"/>
</dbReference>
<dbReference type="Gene3D" id="3.10.20.30">
    <property type="match status" value="1"/>
</dbReference>
<reference evidence="1 2" key="1">
    <citation type="journal article" date="2013" name="Int. J. Syst. Evol. Microbiol.">
        <title>Roseomonas aerophila sp. nov., isolated from air.</title>
        <authorList>
            <person name="Kim S.J."/>
            <person name="Weon H.Y."/>
            <person name="Ahn J.H."/>
            <person name="Hong S.B."/>
            <person name="Seok S.J."/>
            <person name="Whang K.S."/>
            <person name="Kwon S.W."/>
        </authorList>
    </citation>
    <scope>NUCLEOTIDE SEQUENCE [LARGE SCALE GENOMIC DNA]</scope>
    <source>
        <strain evidence="1 2">NBRC 108923</strain>
    </source>
</reference>
<dbReference type="InterPro" id="IPR016155">
    <property type="entry name" value="Mopterin_synth/thiamin_S_b"/>
</dbReference>
<sequence length="65" mass="6725">MIIVVNGKECTISATTLAGMLVELGLAETRIATAHGGAFVPRAARESCVLREGDKVEILAPMQGG</sequence>
<gene>
    <name evidence="1" type="primary">thiS</name>
    <name evidence="1" type="ORF">IBL26_02090</name>
</gene>
<name>A0ABR7RHI0_9PROT</name>
<dbReference type="InterPro" id="IPR003749">
    <property type="entry name" value="ThiS/MoaD-like"/>
</dbReference>
<dbReference type="Pfam" id="PF02597">
    <property type="entry name" value="ThiS"/>
    <property type="match status" value="1"/>
</dbReference>
<keyword evidence="2" id="KW-1185">Reference proteome</keyword>
<organism evidence="1 2">
    <name type="scientific">Teichococcus aerophilus</name>
    <dbReference type="NCBI Taxonomy" id="1224513"/>
    <lineage>
        <taxon>Bacteria</taxon>
        <taxon>Pseudomonadati</taxon>
        <taxon>Pseudomonadota</taxon>
        <taxon>Alphaproteobacteria</taxon>
        <taxon>Acetobacterales</taxon>
        <taxon>Roseomonadaceae</taxon>
        <taxon>Roseomonas</taxon>
    </lineage>
</organism>
<dbReference type="InterPro" id="IPR012675">
    <property type="entry name" value="Beta-grasp_dom_sf"/>
</dbReference>
<dbReference type="PANTHER" id="PTHR34472:SF1">
    <property type="entry name" value="SULFUR CARRIER PROTEIN THIS"/>
    <property type="match status" value="1"/>
</dbReference>
<dbReference type="Proteomes" id="UP000626026">
    <property type="component" value="Unassembled WGS sequence"/>
</dbReference>
<proteinExistence type="predicted"/>
<dbReference type="NCBIfam" id="TIGR01683">
    <property type="entry name" value="thiS"/>
    <property type="match status" value="1"/>
</dbReference>
<dbReference type="RefSeq" id="WP_187782780.1">
    <property type="nucleotide sequence ID" value="NZ_JACTVA010000002.1"/>
</dbReference>
<evidence type="ECO:0000313" key="2">
    <source>
        <dbReference type="Proteomes" id="UP000626026"/>
    </source>
</evidence>
<dbReference type="CDD" id="cd00565">
    <property type="entry name" value="Ubl_ThiS"/>
    <property type="match status" value="1"/>
</dbReference>
<dbReference type="EMBL" id="JACTVA010000002">
    <property type="protein sequence ID" value="MBC9205612.1"/>
    <property type="molecule type" value="Genomic_DNA"/>
</dbReference>
<dbReference type="PANTHER" id="PTHR34472">
    <property type="entry name" value="SULFUR CARRIER PROTEIN THIS"/>
    <property type="match status" value="1"/>
</dbReference>